<evidence type="ECO:0000256" key="4">
    <source>
        <dbReference type="ARBA" id="ARBA00022475"/>
    </source>
</evidence>
<dbReference type="PANTHER" id="PTHR39583:SF2">
    <property type="entry name" value="TYPE II SECRETION SYSTEM PROTEIN J"/>
    <property type="match status" value="1"/>
</dbReference>
<dbReference type="KEGG" id="spai:FPZ24_09790"/>
<dbReference type="GO" id="GO:0005886">
    <property type="term" value="C:plasma membrane"/>
    <property type="evidence" value="ECO:0007669"/>
    <property type="project" value="UniProtKB-SubCell"/>
</dbReference>
<keyword evidence="5" id="KW-0488">Methylation</keyword>
<proteinExistence type="inferred from homology"/>
<keyword evidence="8" id="KW-1133">Transmembrane helix</keyword>
<dbReference type="PROSITE" id="PS00409">
    <property type="entry name" value="PROKAR_NTER_METHYL"/>
    <property type="match status" value="1"/>
</dbReference>
<evidence type="ECO:0000313" key="10">
    <source>
        <dbReference type="EMBL" id="QDZ07742.1"/>
    </source>
</evidence>
<dbReference type="AlphaFoldDB" id="A0A5B8LJI3"/>
<evidence type="ECO:0000313" key="11">
    <source>
        <dbReference type="Proteomes" id="UP000315673"/>
    </source>
</evidence>
<evidence type="ECO:0000256" key="5">
    <source>
        <dbReference type="ARBA" id="ARBA00022481"/>
    </source>
</evidence>
<evidence type="ECO:0000256" key="6">
    <source>
        <dbReference type="ARBA" id="ARBA00022519"/>
    </source>
</evidence>
<comment type="subcellular location">
    <subcellularLocation>
        <location evidence="1">Cell inner membrane</location>
        <topology evidence="1">Single-pass membrane protein</topology>
    </subcellularLocation>
</comment>
<dbReference type="Pfam" id="PF11612">
    <property type="entry name" value="T2SSJ"/>
    <property type="match status" value="1"/>
</dbReference>
<dbReference type="Proteomes" id="UP000315673">
    <property type="component" value="Chromosome"/>
</dbReference>
<keyword evidence="11" id="KW-1185">Reference proteome</keyword>
<evidence type="ECO:0000256" key="7">
    <source>
        <dbReference type="ARBA" id="ARBA00022692"/>
    </source>
</evidence>
<reference evidence="10 11" key="1">
    <citation type="submission" date="2019-07" db="EMBL/GenBank/DDBJ databases">
        <title>Full genome sequence of Sphingomonas sp. 4R-6-7(HKS19).</title>
        <authorList>
            <person name="Im W.-T."/>
        </authorList>
    </citation>
    <scope>NUCLEOTIDE SEQUENCE [LARGE SCALE GENOMIC DNA]</scope>
    <source>
        <strain evidence="10 11">HKS19</strain>
    </source>
</reference>
<dbReference type="NCBIfam" id="TIGR01711">
    <property type="entry name" value="gspJ"/>
    <property type="match status" value="1"/>
</dbReference>
<keyword evidence="4" id="KW-1003">Cell membrane</keyword>
<dbReference type="GO" id="GO:0015627">
    <property type="term" value="C:type II protein secretion system complex"/>
    <property type="evidence" value="ECO:0007669"/>
    <property type="project" value="InterPro"/>
</dbReference>
<evidence type="ECO:0000256" key="1">
    <source>
        <dbReference type="ARBA" id="ARBA00004377"/>
    </source>
</evidence>
<keyword evidence="7" id="KW-0812">Transmembrane</keyword>
<keyword evidence="6" id="KW-0997">Cell inner membrane</keyword>
<dbReference type="RefSeq" id="WP_146571523.1">
    <property type="nucleotide sequence ID" value="NZ_CP042306.1"/>
</dbReference>
<gene>
    <name evidence="10" type="primary">gspJ</name>
    <name evidence="10" type="ORF">FPZ24_09790</name>
</gene>
<sequence length="203" mass="21575">MKRQGFTLVEMMIALLIFSLLAAAGVSLLSFGVRAQVVAGKKLDDVAALYRLDGVLVADLAQALPRTVRDESGASRPAFEGSNGASLLRVVRGGWDNVDGAARSNLQKVEYVLSENGTIDRIAYPMLDGAAPLPAATMLTNVSTASLRYRLAGAWADRWQASPDAPLPDAVELTITRTDGTVFRELFLVGTGNNMPKRVANAG</sequence>
<dbReference type="InterPro" id="IPR012902">
    <property type="entry name" value="N_methyl_site"/>
</dbReference>
<dbReference type="InterPro" id="IPR045584">
    <property type="entry name" value="Pilin-like"/>
</dbReference>
<evidence type="ECO:0000256" key="2">
    <source>
        <dbReference type="ARBA" id="ARBA00011084"/>
    </source>
</evidence>
<dbReference type="Pfam" id="PF07963">
    <property type="entry name" value="N_methyl"/>
    <property type="match status" value="1"/>
</dbReference>
<dbReference type="InterPro" id="IPR010055">
    <property type="entry name" value="T2SS_protein-GspJ"/>
</dbReference>
<dbReference type="PANTHER" id="PTHR39583">
    <property type="entry name" value="TYPE II SECRETION SYSTEM PROTEIN J-RELATED"/>
    <property type="match status" value="1"/>
</dbReference>
<evidence type="ECO:0000256" key="9">
    <source>
        <dbReference type="ARBA" id="ARBA00023136"/>
    </source>
</evidence>
<dbReference type="OrthoDB" id="9794345at2"/>
<keyword evidence="9" id="KW-0472">Membrane</keyword>
<accession>A0A5B8LJI3</accession>
<organism evidence="10 11">
    <name type="scientific">Sphingomonas panacisoli</name>
    <dbReference type="NCBI Taxonomy" id="1813879"/>
    <lineage>
        <taxon>Bacteria</taxon>
        <taxon>Pseudomonadati</taxon>
        <taxon>Pseudomonadota</taxon>
        <taxon>Alphaproteobacteria</taxon>
        <taxon>Sphingomonadales</taxon>
        <taxon>Sphingomonadaceae</taxon>
        <taxon>Sphingomonas</taxon>
    </lineage>
</organism>
<comment type="similarity">
    <text evidence="2">Belongs to the GSP J family.</text>
</comment>
<evidence type="ECO:0000256" key="8">
    <source>
        <dbReference type="ARBA" id="ARBA00022989"/>
    </source>
</evidence>
<dbReference type="SUPFAM" id="SSF54523">
    <property type="entry name" value="Pili subunits"/>
    <property type="match status" value="1"/>
</dbReference>
<dbReference type="EMBL" id="CP042306">
    <property type="protein sequence ID" value="QDZ07742.1"/>
    <property type="molecule type" value="Genomic_DNA"/>
</dbReference>
<evidence type="ECO:0000256" key="3">
    <source>
        <dbReference type="ARBA" id="ARBA00021539"/>
    </source>
</evidence>
<dbReference type="GO" id="GO:0015628">
    <property type="term" value="P:protein secretion by the type II secretion system"/>
    <property type="evidence" value="ECO:0007669"/>
    <property type="project" value="InterPro"/>
</dbReference>
<protein>
    <recommendedName>
        <fullName evidence="3">Type II secretion system protein J</fullName>
    </recommendedName>
</protein>
<dbReference type="Gene3D" id="3.10.610.10">
    <property type="entry name" value="GSPII I/J protein-like"/>
    <property type="match status" value="1"/>
</dbReference>
<dbReference type="NCBIfam" id="TIGR02532">
    <property type="entry name" value="IV_pilin_GFxxxE"/>
    <property type="match status" value="1"/>
</dbReference>
<name>A0A5B8LJI3_9SPHN</name>
<dbReference type="InterPro" id="IPR051621">
    <property type="entry name" value="T2SS_protein_J"/>
</dbReference>